<dbReference type="InterPro" id="IPR001610">
    <property type="entry name" value="PAC"/>
</dbReference>
<dbReference type="SMART" id="SM00052">
    <property type="entry name" value="EAL"/>
    <property type="match status" value="1"/>
</dbReference>
<dbReference type="InterPro" id="IPR039435">
    <property type="entry name" value="DosC_GS"/>
</dbReference>
<evidence type="ECO:0000256" key="1">
    <source>
        <dbReference type="ARBA" id="ARBA00001946"/>
    </source>
</evidence>
<dbReference type="InterPro" id="IPR000700">
    <property type="entry name" value="PAS-assoc_C"/>
</dbReference>
<dbReference type="CDD" id="cd00130">
    <property type="entry name" value="PAS"/>
    <property type="match status" value="1"/>
</dbReference>
<proteinExistence type="predicted"/>
<dbReference type="FunFam" id="3.30.70.270:FF:000001">
    <property type="entry name" value="Diguanylate cyclase domain protein"/>
    <property type="match status" value="1"/>
</dbReference>
<dbReference type="SUPFAM" id="SSF141868">
    <property type="entry name" value="EAL domain-like"/>
    <property type="match status" value="1"/>
</dbReference>
<evidence type="ECO:0000256" key="4">
    <source>
        <dbReference type="ARBA" id="ARBA00012282"/>
    </source>
</evidence>
<evidence type="ECO:0000259" key="20">
    <source>
        <dbReference type="PROSITE" id="PS50887"/>
    </source>
</evidence>
<dbReference type="EC" id="2.7.7.65" evidence="5"/>
<keyword evidence="10" id="KW-0479">Metal-binding</keyword>
<comment type="catalytic activity">
    <reaction evidence="17">
        <text>3',3'-c-di-GMP + H2O = 5'-phosphoguanylyl(3'-&gt;5')guanosine + H(+)</text>
        <dbReference type="Rhea" id="RHEA:24902"/>
        <dbReference type="ChEBI" id="CHEBI:15377"/>
        <dbReference type="ChEBI" id="CHEBI:15378"/>
        <dbReference type="ChEBI" id="CHEBI:58754"/>
        <dbReference type="ChEBI" id="CHEBI:58805"/>
        <dbReference type="EC" id="3.1.4.52"/>
    </reaction>
    <physiologicalReaction direction="left-to-right" evidence="17">
        <dbReference type="Rhea" id="RHEA:24903"/>
    </physiologicalReaction>
</comment>
<dbReference type="PROSITE" id="PS50113">
    <property type="entry name" value="PAC"/>
    <property type="match status" value="1"/>
</dbReference>
<evidence type="ECO:0000259" key="18">
    <source>
        <dbReference type="PROSITE" id="PS50113"/>
    </source>
</evidence>
<evidence type="ECO:0000256" key="7">
    <source>
        <dbReference type="ARBA" id="ARBA00022617"/>
    </source>
</evidence>
<dbReference type="InterPro" id="IPR012292">
    <property type="entry name" value="Globin/Proto"/>
</dbReference>
<dbReference type="FunFam" id="3.20.20.450:FF:000001">
    <property type="entry name" value="Cyclic di-GMP phosphodiesterase yahA"/>
    <property type="match status" value="1"/>
</dbReference>
<dbReference type="Pfam" id="PF21118">
    <property type="entry name" value="DosC_2nd"/>
    <property type="match status" value="1"/>
</dbReference>
<evidence type="ECO:0000256" key="15">
    <source>
        <dbReference type="ARBA" id="ARBA00029839"/>
    </source>
</evidence>
<dbReference type="Gene3D" id="3.20.20.450">
    <property type="entry name" value="EAL domain"/>
    <property type="match status" value="1"/>
</dbReference>
<reference evidence="21 22" key="1">
    <citation type="submission" date="2019-05" db="EMBL/GenBank/DDBJ databases">
        <authorList>
            <consortium name="NARMS: The National Antimicrobial Resistance Monitoring System"/>
        </authorList>
    </citation>
    <scope>NUCLEOTIDE SEQUENCE [LARGE SCALE GENOMIC DNA]</scope>
    <source>
        <strain evidence="21 22">CVM N18EC122</strain>
    </source>
</reference>
<accession>A0A8S7JZN4</accession>
<dbReference type="InterPro" id="IPR044398">
    <property type="entry name" value="Globin-sensor_dom"/>
</dbReference>
<feature type="domain" description="GGDEF" evidence="20">
    <location>
        <begin position="325"/>
        <end position="458"/>
    </location>
</feature>
<dbReference type="GO" id="GO:0020037">
    <property type="term" value="F:heme binding"/>
    <property type="evidence" value="ECO:0007669"/>
    <property type="project" value="InterPro"/>
</dbReference>
<sequence length="1049" mass="119400">MEMYFKRMKDEWTGLVEQADPLIRAKAAEIAVAHAHYLSIEFYRIVRIDPHAEEFLSNEQVERQLKSAMERWIINVLSAQVDDVERLIQIQHTVAEVHARIGIPVEIVEMGFRVLKKILYPVIFSSDYSAAEKLQVYHFSINSIDIAMEVMTRAFTFSDSSASKEDENYRIFSLLENAEEEKERQIASILSWEIDIIYKILLDSDLGSSLPLSQADFGLWFNHKGRHYFSGIAEVGHISRLIQDFDGIFNQTMRNTRNLNNRSLRVKFLLQIRNTVSQIITLLRELFEEVSRHEVGMDVLTKLLNRRFLPTIFKREIAHANRTGTPLSVLIIDVDKFKEINDTWGHNTGDEILRKVSQAFYDNVRSSDYVFRYGGDEFIIVLTEASENETLRTAERIRSRVEKTKLKAANGEDIALSLSIGAAMFNGHPDYDTLLNIPEFPADNRIRLQQLLWKTARDQDEFLLLTRTGEKIWIKASISPVYDVLAHLQNLVMTFSDITEERQIRQLEGNILAAMCSSPPFHEMGEIICRNIESVLNESHVSLFALRNGMPIHWASSSHGAEIQNAQSWSATIRQRDGAPAGILQIKTSSGAETSAFIERVADISQHMAALALEQEKSRQHIEQLIQFDPMTGLPNRNNLHNYLDDLVDKAVSPVVYLIGVDHIQDVIDSLGYAWADQALLEVVNRFREKLKPDQYLCRIEGTQFVLVSLENDVSNITQIADELRNVVSKPIMIDDKPFPLTLSIGISYDVGKNRDYLLSTAHNAMDYIRKNGGNGWQFFSPAMNEMVKERLFLGAALKEAISNNQLKLVYQPQIFAETGELYGIEALARWHDPLHGHVPPSRFIPLAEEIGEIENIGRWVIAEACRQLAEWRSQNIHIPALSVNLSALHFRSNQLPNQVSDAMQAWGIDGHQLTVEITESMMMEHDTEIFKRIQILRDMGVGLSVDDFGTGFSGLSRLVSLPVTEIKIDKSFVDRCLTEKRILALLEAITSIGQSLNLTVVAEGVETKEQFEMLRKIHCRVIQGYFFSRPLPAEEIPGWMSSVLPLKI</sequence>
<dbReference type="SUPFAM" id="SSF55785">
    <property type="entry name" value="PYP-like sensor domain (PAS domain)"/>
    <property type="match status" value="1"/>
</dbReference>
<evidence type="ECO:0000256" key="6">
    <source>
        <dbReference type="ARBA" id="ARBA00015125"/>
    </source>
</evidence>
<dbReference type="CDD" id="cd01948">
    <property type="entry name" value="EAL"/>
    <property type="match status" value="1"/>
</dbReference>
<comment type="cofactor">
    <cofactor evidence="2">
        <name>heme</name>
        <dbReference type="ChEBI" id="CHEBI:30413"/>
    </cofactor>
</comment>
<dbReference type="GO" id="GO:0046872">
    <property type="term" value="F:metal ion binding"/>
    <property type="evidence" value="ECO:0007669"/>
    <property type="project" value="UniProtKB-KW"/>
</dbReference>
<keyword evidence="12" id="KW-0460">Magnesium</keyword>
<dbReference type="CDD" id="cd14757">
    <property type="entry name" value="GS_EcDosC-like_GGDEF"/>
    <property type="match status" value="1"/>
</dbReference>
<evidence type="ECO:0000256" key="12">
    <source>
        <dbReference type="ARBA" id="ARBA00022842"/>
    </source>
</evidence>
<evidence type="ECO:0000259" key="19">
    <source>
        <dbReference type="PROSITE" id="PS50883"/>
    </source>
</evidence>
<dbReference type="PANTHER" id="PTHR44757:SF2">
    <property type="entry name" value="BIOFILM ARCHITECTURE MAINTENANCE PROTEIN MBAA"/>
    <property type="match status" value="1"/>
</dbReference>
<dbReference type="InterPro" id="IPR000160">
    <property type="entry name" value="GGDEF_dom"/>
</dbReference>
<evidence type="ECO:0000256" key="13">
    <source>
        <dbReference type="ARBA" id="ARBA00023004"/>
    </source>
</evidence>
<keyword evidence="21" id="KW-0378">Hydrolase</keyword>
<dbReference type="FunFam" id="1.10.490.10:FF:000007">
    <property type="entry name" value="Diguanylate cyclase DosC"/>
    <property type="match status" value="1"/>
</dbReference>
<dbReference type="RefSeq" id="WP_089581207.1">
    <property type="nucleotide sequence ID" value="NZ_CP120557.1"/>
</dbReference>
<protein>
    <recommendedName>
        <fullName evidence="6">Diguanylate cyclase DosC</fullName>
        <ecNumber evidence="5">2.7.7.65</ecNumber>
        <ecNumber evidence="4">3.1.4.52</ecNumber>
    </recommendedName>
    <alternativeName>
        <fullName evidence="15">Direct oxygen-sensing cyclase</fullName>
    </alternativeName>
</protein>
<dbReference type="EMBL" id="AASEBA010000046">
    <property type="protein sequence ID" value="EFC9751544.1"/>
    <property type="molecule type" value="Genomic_DNA"/>
</dbReference>
<dbReference type="PROSITE" id="PS50887">
    <property type="entry name" value="GGDEF"/>
    <property type="match status" value="2"/>
</dbReference>
<dbReference type="InterPro" id="IPR009050">
    <property type="entry name" value="Globin-like_sf"/>
</dbReference>
<dbReference type="SMART" id="SM00086">
    <property type="entry name" value="PAC"/>
    <property type="match status" value="1"/>
</dbReference>
<evidence type="ECO:0000256" key="16">
    <source>
        <dbReference type="ARBA" id="ARBA00034247"/>
    </source>
</evidence>
<dbReference type="InterPro" id="IPR048442">
    <property type="entry name" value="DosC_2nd"/>
</dbReference>
<dbReference type="SUPFAM" id="SSF46458">
    <property type="entry name" value="Globin-like"/>
    <property type="match status" value="1"/>
</dbReference>
<dbReference type="EC" id="3.1.4.52" evidence="4"/>
<keyword evidence="14" id="KW-0342">GTP-binding</keyword>
<comment type="catalytic activity">
    <reaction evidence="16">
        <text>2 GTP = 3',3'-c-di-GMP + 2 diphosphate</text>
        <dbReference type="Rhea" id="RHEA:24898"/>
        <dbReference type="ChEBI" id="CHEBI:33019"/>
        <dbReference type="ChEBI" id="CHEBI:37565"/>
        <dbReference type="ChEBI" id="CHEBI:58805"/>
        <dbReference type="EC" id="2.7.7.65"/>
    </reaction>
</comment>
<evidence type="ECO:0000256" key="9">
    <source>
        <dbReference type="ARBA" id="ARBA00022679"/>
    </source>
</evidence>
<evidence type="ECO:0000256" key="11">
    <source>
        <dbReference type="ARBA" id="ARBA00022741"/>
    </source>
</evidence>
<dbReference type="GO" id="GO:0005525">
    <property type="term" value="F:GTP binding"/>
    <property type="evidence" value="ECO:0007669"/>
    <property type="project" value="UniProtKB-KW"/>
</dbReference>
<keyword evidence="11" id="KW-0547">Nucleotide-binding</keyword>
<evidence type="ECO:0000256" key="8">
    <source>
        <dbReference type="ARBA" id="ARBA00022636"/>
    </source>
</evidence>
<dbReference type="NCBIfam" id="TIGR00254">
    <property type="entry name" value="GGDEF"/>
    <property type="match status" value="2"/>
</dbReference>
<dbReference type="GO" id="GO:0071111">
    <property type="term" value="F:cyclic-guanylate-specific phosphodiesterase activity"/>
    <property type="evidence" value="ECO:0007669"/>
    <property type="project" value="UniProtKB-EC"/>
</dbReference>
<keyword evidence="13" id="KW-0408">Iron</keyword>
<keyword evidence="7" id="KW-0349">Heme</keyword>
<comment type="cofactor">
    <cofactor evidence="1">
        <name>Mg(2+)</name>
        <dbReference type="ChEBI" id="CHEBI:18420"/>
    </cofactor>
</comment>
<evidence type="ECO:0000256" key="14">
    <source>
        <dbReference type="ARBA" id="ARBA00023134"/>
    </source>
</evidence>
<name>A0A8S7JZN4_ECOLX</name>
<dbReference type="GO" id="GO:0019825">
    <property type="term" value="F:oxygen binding"/>
    <property type="evidence" value="ECO:0007669"/>
    <property type="project" value="InterPro"/>
</dbReference>
<dbReference type="NCBIfam" id="NF008467">
    <property type="entry name" value="PRK11359.1"/>
    <property type="match status" value="1"/>
</dbReference>
<evidence type="ECO:0000256" key="2">
    <source>
        <dbReference type="ARBA" id="ARBA00001971"/>
    </source>
</evidence>
<evidence type="ECO:0000256" key="5">
    <source>
        <dbReference type="ARBA" id="ARBA00012528"/>
    </source>
</evidence>
<dbReference type="InterPro" id="IPR052155">
    <property type="entry name" value="Biofilm_reg_signaling"/>
</dbReference>
<dbReference type="InterPro" id="IPR000014">
    <property type="entry name" value="PAS"/>
</dbReference>
<feature type="domain" description="EAL" evidence="19">
    <location>
        <begin position="791"/>
        <end position="1045"/>
    </location>
</feature>
<keyword evidence="9" id="KW-0808">Transferase</keyword>
<keyword evidence="8" id="KW-0973">c-di-GMP</keyword>
<dbReference type="SMART" id="SM00267">
    <property type="entry name" value="GGDEF"/>
    <property type="match status" value="2"/>
</dbReference>
<dbReference type="CDD" id="cd01949">
    <property type="entry name" value="GGDEF"/>
    <property type="match status" value="2"/>
</dbReference>
<dbReference type="AlphaFoldDB" id="A0A8S7JZN4"/>
<evidence type="ECO:0000313" key="22">
    <source>
        <dbReference type="Proteomes" id="UP000532204"/>
    </source>
</evidence>
<feature type="domain" description="GGDEF" evidence="20">
    <location>
        <begin position="652"/>
        <end position="782"/>
    </location>
</feature>
<evidence type="ECO:0000256" key="3">
    <source>
        <dbReference type="ARBA" id="ARBA00004665"/>
    </source>
</evidence>
<dbReference type="InterPro" id="IPR035965">
    <property type="entry name" value="PAS-like_dom_sf"/>
</dbReference>
<dbReference type="Proteomes" id="UP000532204">
    <property type="component" value="Unassembled WGS sequence"/>
</dbReference>
<organism evidence="21 22">
    <name type="scientific">Escherichia coli</name>
    <dbReference type="NCBI Taxonomy" id="562"/>
    <lineage>
        <taxon>Bacteria</taxon>
        <taxon>Pseudomonadati</taxon>
        <taxon>Pseudomonadota</taxon>
        <taxon>Gammaproteobacteria</taxon>
        <taxon>Enterobacterales</taxon>
        <taxon>Enterobacteriaceae</taxon>
        <taxon>Escherichia</taxon>
    </lineage>
</organism>
<dbReference type="PANTHER" id="PTHR44757">
    <property type="entry name" value="DIGUANYLATE CYCLASE DGCP"/>
    <property type="match status" value="1"/>
</dbReference>
<dbReference type="Gene3D" id="3.30.70.270">
    <property type="match status" value="2"/>
</dbReference>
<feature type="domain" description="PAC" evidence="18">
    <location>
        <begin position="458"/>
        <end position="510"/>
    </location>
</feature>
<dbReference type="Pfam" id="PF11563">
    <property type="entry name" value="Protoglobin"/>
    <property type="match status" value="1"/>
</dbReference>
<dbReference type="PROSITE" id="PS50883">
    <property type="entry name" value="EAL"/>
    <property type="match status" value="1"/>
</dbReference>
<dbReference type="GO" id="GO:0071732">
    <property type="term" value="P:cellular response to nitric oxide"/>
    <property type="evidence" value="ECO:0007669"/>
    <property type="project" value="UniProtKB-ARBA"/>
</dbReference>
<dbReference type="GO" id="GO:0052621">
    <property type="term" value="F:diguanylate cyclase activity"/>
    <property type="evidence" value="ECO:0007669"/>
    <property type="project" value="UniProtKB-EC"/>
</dbReference>
<dbReference type="Gene3D" id="3.30.450.20">
    <property type="entry name" value="PAS domain"/>
    <property type="match status" value="1"/>
</dbReference>
<dbReference type="InterPro" id="IPR035919">
    <property type="entry name" value="EAL_sf"/>
</dbReference>
<evidence type="ECO:0000313" key="21">
    <source>
        <dbReference type="EMBL" id="EFC9751544.1"/>
    </source>
</evidence>
<comment type="pathway">
    <text evidence="3">Purine metabolism; 3',5'-cyclic di-GMP biosynthesis.</text>
</comment>
<evidence type="ECO:0000256" key="17">
    <source>
        <dbReference type="ARBA" id="ARBA00051114"/>
    </source>
</evidence>
<dbReference type="SUPFAM" id="SSF55073">
    <property type="entry name" value="Nucleotide cyclase"/>
    <property type="match status" value="2"/>
</dbReference>
<evidence type="ECO:0000256" key="10">
    <source>
        <dbReference type="ARBA" id="ARBA00022723"/>
    </source>
</evidence>
<dbReference type="Pfam" id="PF00563">
    <property type="entry name" value="EAL"/>
    <property type="match status" value="1"/>
</dbReference>
<dbReference type="Gene3D" id="1.10.490.10">
    <property type="entry name" value="Globins"/>
    <property type="match status" value="1"/>
</dbReference>
<dbReference type="InterPro" id="IPR001633">
    <property type="entry name" value="EAL_dom"/>
</dbReference>
<gene>
    <name evidence="21" type="primary">dosP</name>
    <name evidence="21" type="synonym">pdeO</name>
    <name evidence="21" type="ORF">E6D34_20220</name>
</gene>
<dbReference type="InterPro" id="IPR043128">
    <property type="entry name" value="Rev_trsase/Diguanyl_cyclase"/>
</dbReference>
<comment type="caution">
    <text evidence="21">The sequence shown here is derived from an EMBL/GenBank/DDBJ whole genome shotgun (WGS) entry which is preliminary data.</text>
</comment>
<dbReference type="Pfam" id="PF00990">
    <property type="entry name" value="GGDEF"/>
    <property type="match status" value="2"/>
</dbReference>
<dbReference type="InterPro" id="IPR029787">
    <property type="entry name" value="Nucleotide_cyclase"/>
</dbReference>